<comment type="caution">
    <text evidence="2">The sequence shown here is derived from an EMBL/GenBank/DDBJ whole genome shotgun (WGS) entry which is preliminary data.</text>
</comment>
<organism evidence="2 3">
    <name type="scientific">Pleurodeles waltl</name>
    <name type="common">Iberian ribbed newt</name>
    <dbReference type="NCBI Taxonomy" id="8319"/>
    <lineage>
        <taxon>Eukaryota</taxon>
        <taxon>Metazoa</taxon>
        <taxon>Chordata</taxon>
        <taxon>Craniata</taxon>
        <taxon>Vertebrata</taxon>
        <taxon>Euteleostomi</taxon>
        <taxon>Amphibia</taxon>
        <taxon>Batrachia</taxon>
        <taxon>Caudata</taxon>
        <taxon>Salamandroidea</taxon>
        <taxon>Salamandridae</taxon>
        <taxon>Pleurodelinae</taxon>
        <taxon>Pleurodeles</taxon>
    </lineage>
</organism>
<evidence type="ECO:0000313" key="3">
    <source>
        <dbReference type="Proteomes" id="UP001066276"/>
    </source>
</evidence>
<feature type="region of interest" description="Disordered" evidence="1">
    <location>
        <begin position="1"/>
        <end position="117"/>
    </location>
</feature>
<evidence type="ECO:0000256" key="1">
    <source>
        <dbReference type="SAM" id="MobiDB-lite"/>
    </source>
</evidence>
<proteinExistence type="predicted"/>
<evidence type="ECO:0000313" key="2">
    <source>
        <dbReference type="EMBL" id="KAJ1151340.1"/>
    </source>
</evidence>
<dbReference type="Proteomes" id="UP001066276">
    <property type="component" value="Chromosome 5"/>
</dbReference>
<dbReference type="EMBL" id="JANPWB010000009">
    <property type="protein sequence ID" value="KAJ1151340.1"/>
    <property type="molecule type" value="Genomic_DNA"/>
</dbReference>
<protein>
    <submittedName>
        <fullName evidence="2">Uncharacterized protein</fullName>
    </submittedName>
</protein>
<gene>
    <name evidence="2" type="ORF">NDU88_004123</name>
</gene>
<keyword evidence="3" id="KW-1185">Reference proteome</keyword>
<reference evidence="2" key="1">
    <citation type="journal article" date="2022" name="bioRxiv">
        <title>Sequencing and chromosome-scale assembly of the giantPleurodeles waltlgenome.</title>
        <authorList>
            <person name="Brown T."/>
            <person name="Elewa A."/>
            <person name="Iarovenko S."/>
            <person name="Subramanian E."/>
            <person name="Araus A.J."/>
            <person name="Petzold A."/>
            <person name="Susuki M."/>
            <person name="Suzuki K.-i.T."/>
            <person name="Hayashi T."/>
            <person name="Toyoda A."/>
            <person name="Oliveira C."/>
            <person name="Osipova E."/>
            <person name="Leigh N.D."/>
            <person name="Simon A."/>
            <person name="Yun M.H."/>
        </authorList>
    </citation>
    <scope>NUCLEOTIDE SEQUENCE</scope>
    <source>
        <strain evidence="2">20211129_DDA</strain>
        <tissue evidence="2">Liver</tissue>
    </source>
</reference>
<name>A0AAV7RKK6_PLEWA</name>
<dbReference type="AlphaFoldDB" id="A0AAV7RKK6"/>
<accession>A0AAV7RKK6</accession>
<sequence>MIINGRAGRATQGASPKALGCLPECNTRRHRAQPSSWCTPGWRSGPRPPGCPGERTGHGAGSSGQEDLTLSRRRHRGAEGARASPALAPPGVARRKKSPSRDGTHAHPAQPWEGKPN</sequence>